<dbReference type="InterPro" id="IPR052197">
    <property type="entry name" value="ComplexI_49kDa-like"/>
</dbReference>
<evidence type="ECO:0000313" key="3">
    <source>
        <dbReference type="EMBL" id="NHN87172.1"/>
    </source>
</evidence>
<feature type="domain" description="NADH-quinone oxidoreductase subunit D" evidence="2">
    <location>
        <begin position="288"/>
        <end position="454"/>
    </location>
</feature>
<comment type="caution">
    <text evidence="3">The sequence shown here is derived from an EMBL/GenBank/DDBJ whole genome shotgun (WGS) entry which is preliminary data.</text>
</comment>
<dbReference type="EMBL" id="WOSY01000001">
    <property type="protein sequence ID" value="NHN87172.1"/>
    <property type="molecule type" value="Genomic_DNA"/>
</dbReference>
<evidence type="ECO:0000259" key="2">
    <source>
        <dbReference type="Pfam" id="PF00346"/>
    </source>
</evidence>
<dbReference type="Pfam" id="PF00346">
    <property type="entry name" value="Complex1_49kDa"/>
    <property type="match status" value="1"/>
</dbReference>
<dbReference type="PANTHER" id="PTHR43485">
    <property type="entry name" value="HYDROGENASE-4 COMPONENT G"/>
    <property type="match status" value="1"/>
</dbReference>
<dbReference type="Gene3D" id="1.10.645.10">
    <property type="entry name" value="Cytochrome-c3 Hydrogenase, chain B"/>
    <property type="match status" value="1"/>
</dbReference>
<sequence>MNIPPILFGGALVPQEPEAPSARKTIRAGEKTDTPWRFLLGESAWYDLVEQLRDDQSTIFLGLWCDGPMVHALFSDGVPGTEAALRPLMASHLLDGPRYRGFSAVRRAASPFERMIRDLWGVEAMDASDARPLVDRGAWSVTAPLTERPPPATTTTGMPEFPPPDPLVAAQGMLATRGPATGGPESPIHMRLGVAEGRVRTVDTLTGFAHRGLASRMAGVTLTRATELAGRISALSAVAHQWAFSAAVEKATGTEISPAADHIRALLCEIERIYTHLTCLARTARATGADPVATRLYRARETLSRVCGATLGRRLLMDCIAPGGVTLALSGGDLLGDSMVLEALASLCDEIAAFGATDFPRIRDCWQACAPLSSGLAGKGVVSRALAADLSLSGPVGRAAGRGADVRQAMDSYSALRIRTPVATDGDAATRNRIRFEDIAESLRMIAALGDMLAARSDAPDLNLLAPLSTPMDRREGYAAVEGPHGLICHVVILKDGQVAHSFIADPAAVLQDVQEITLSGCALPEFDGVRCSFGVSATAVDL</sequence>
<dbReference type="SUPFAM" id="SSF56762">
    <property type="entry name" value="HydB/Nqo4-like"/>
    <property type="match status" value="1"/>
</dbReference>
<evidence type="ECO:0000256" key="1">
    <source>
        <dbReference type="ARBA" id="ARBA00023002"/>
    </source>
</evidence>
<accession>A0ABX0JZE6</accession>
<evidence type="ECO:0000313" key="4">
    <source>
        <dbReference type="Proteomes" id="UP000631653"/>
    </source>
</evidence>
<protein>
    <submittedName>
        <fullName evidence="3">NADH:ubiquinone oxidoreductase</fullName>
    </submittedName>
</protein>
<reference evidence="3 4" key="1">
    <citation type="journal article" date="2020" name="Int. J. Syst. Evol. Microbiol.">
        <title>Novel acetic acid bacteria from cider fermentations: Acetobacter conturbans sp. nov. and Acetobacter fallax sp. nov.</title>
        <authorList>
            <person name="Sombolestani A.S."/>
            <person name="Cleenwerck I."/>
            <person name="Cnockaert M."/>
            <person name="Borremans W."/>
            <person name="Wieme A.D."/>
            <person name="De Vuyst L."/>
            <person name="Vandamme P."/>
        </authorList>
    </citation>
    <scope>NUCLEOTIDE SEQUENCE [LARGE SCALE GENOMIC DNA]</scope>
    <source>
        <strain evidence="3 4">LMG 1627</strain>
    </source>
</reference>
<dbReference type="RefSeq" id="WP_173568471.1">
    <property type="nucleotide sequence ID" value="NZ_WOSY01000001.1"/>
</dbReference>
<dbReference type="Proteomes" id="UP000631653">
    <property type="component" value="Unassembled WGS sequence"/>
</dbReference>
<keyword evidence="4" id="KW-1185">Reference proteome</keyword>
<name>A0ABX0JZE6_9PROT</name>
<proteinExistence type="predicted"/>
<keyword evidence="1" id="KW-0560">Oxidoreductase</keyword>
<dbReference type="InterPro" id="IPR029014">
    <property type="entry name" value="NiFe-Hase_large"/>
</dbReference>
<gene>
    <name evidence="3" type="ORF">GOB81_00775</name>
</gene>
<organism evidence="3 4">
    <name type="scientific">Acetobacter conturbans</name>
    <dbReference type="NCBI Taxonomy" id="1737472"/>
    <lineage>
        <taxon>Bacteria</taxon>
        <taxon>Pseudomonadati</taxon>
        <taxon>Pseudomonadota</taxon>
        <taxon>Alphaproteobacteria</taxon>
        <taxon>Acetobacterales</taxon>
        <taxon>Acetobacteraceae</taxon>
        <taxon>Acetobacter</taxon>
    </lineage>
</organism>
<dbReference type="InterPro" id="IPR001135">
    <property type="entry name" value="NADH_Q_OxRdtase_suD"/>
</dbReference>
<dbReference type="PANTHER" id="PTHR43485:SF1">
    <property type="entry name" value="FORMATE HYDROGENLYASE SUBUNIT 5-RELATED"/>
    <property type="match status" value="1"/>
</dbReference>